<dbReference type="STRING" id="1489064.WH96_09735"/>
<dbReference type="PANTHER" id="PTHR46517">
    <property type="entry name" value="FRUCTOSE-2,6-BISPHOSPHATASE TIGAR"/>
    <property type="match status" value="1"/>
</dbReference>
<dbReference type="InterPro" id="IPR051695">
    <property type="entry name" value="Phosphoglycerate_Mutase"/>
</dbReference>
<dbReference type="CDD" id="cd07067">
    <property type="entry name" value="HP_PGM_like"/>
    <property type="match status" value="1"/>
</dbReference>
<dbReference type="GO" id="GO:0043456">
    <property type="term" value="P:regulation of pentose-phosphate shunt"/>
    <property type="evidence" value="ECO:0007669"/>
    <property type="project" value="TreeGrafter"/>
</dbReference>
<dbReference type="EMBL" id="LAQL01000006">
    <property type="protein sequence ID" value="KLN60757.1"/>
    <property type="molecule type" value="Genomic_DNA"/>
</dbReference>
<dbReference type="SMART" id="SM00855">
    <property type="entry name" value="PGAM"/>
    <property type="match status" value="1"/>
</dbReference>
<comment type="caution">
    <text evidence="4">The sequence shown here is derived from an EMBL/GenBank/DDBJ whole genome shotgun (WGS) entry which is preliminary data.</text>
</comment>
<dbReference type="OrthoDB" id="9781415at2"/>
<sequence>MPQMLIEKPFYFLRHGLTDWNKEKRYQGQRDIPLNDEGIQQAYQAQALLKNEDITAIYTSTLSRAKKTAEIINEIRNVPLVESLALQECHYGSLEGQLKTDPEVDANWRKGITPQGAEDYLSFSARVLEAINTALNNDGVPLIVAHRAVFWPIAEAINIPYNIDLGNACPVLMHPPRSGNDIWNAEFI</sequence>
<organism evidence="4 5">
    <name type="scientific">Kiloniella spongiae</name>
    <dbReference type="NCBI Taxonomy" id="1489064"/>
    <lineage>
        <taxon>Bacteria</taxon>
        <taxon>Pseudomonadati</taxon>
        <taxon>Pseudomonadota</taxon>
        <taxon>Alphaproteobacteria</taxon>
        <taxon>Rhodospirillales</taxon>
        <taxon>Kiloniellaceae</taxon>
        <taxon>Kiloniella</taxon>
    </lineage>
</organism>
<accession>A0A0H2MJ28</accession>
<dbReference type="InterPro" id="IPR029033">
    <property type="entry name" value="His_PPase_superfam"/>
</dbReference>
<dbReference type="Gene3D" id="3.40.50.1240">
    <property type="entry name" value="Phosphoglycerate mutase-like"/>
    <property type="match status" value="1"/>
</dbReference>
<proteinExistence type="predicted"/>
<evidence type="ECO:0000313" key="4">
    <source>
        <dbReference type="EMBL" id="KLN60757.1"/>
    </source>
</evidence>
<feature type="active site" description="Proton donor/acceptor" evidence="2">
    <location>
        <position position="88"/>
    </location>
</feature>
<evidence type="ECO:0000256" key="1">
    <source>
        <dbReference type="ARBA" id="ARBA00022801"/>
    </source>
</evidence>
<evidence type="ECO:0000256" key="2">
    <source>
        <dbReference type="PIRSR" id="PIRSR613078-1"/>
    </source>
</evidence>
<dbReference type="PATRIC" id="fig|1489064.4.peg.3234"/>
<dbReference type="Pfam" id="PF00300">
    <property type="entry name" value="His_Phos_1"/>
    <property type="match status" value="1"/>
</dbReference>
<evidence type="ECO:0000313" key="5">
    <source>
        <dbReference type="Proteomes" id="UP000035444"/>
    </source>
</evidence>
<reference evidence="4 5" key="1">
    <citation type="submission" date="2015-03" db="EMBL/GenBank/DDBJ databases">
        <title>Genome Sequence of Kiloniella spongiae MEBiC09566, isolated from a marine sponge.</title>
        <authorList>
            <person name="Shao Z."/>
            <person name="Wang L."/>
            <person name="Li X."/>
        </authorList>
    </citation>
    <scope>NUCLEOTIDE SEQUENCE [LARGE SCALE GENOMIC DNA]</scope>
    <source>
        <strain evidence="4 5">MEBiC09566</strain>
    </source>
</reference>
<protein>
    <recommendedName>
        <fullName evidence="6">Phosphoglycerate mutase</fullName>
    </recommendedName>
</protein>
<feature type="binding site" evidence="3">
    <location>
        <position position="64"/>
    </location>
    <ligand>
        <name>substrate</name>
    </ligand>
</feature>
<dbReference type="GO" id="GO:0005829">
    <property type="term" value="C:cytosol"/>
    <property type="evidence" value="ECO:0007669"/>
    <property type="project" value="TreeGrafter"/>
</dbReference>
<keyword evidence="5" id="KW-1185">Reference proteome</keyword>
<dbReference type="PANTHER" id="PTHR46517:SF1">
    <property type="entry name" value="FRUCTOSE-2,6-BISPHOSPHATASE TIGAR"/>
    <property type="match status" value="1"/>
</dbReference>
<feature type="binding site" evidence="3">
    <location>
        <position position="99"/>
    </location>
    <ligand>
        <name>substrate</name>
    </ligand>
</feature>
<evidence type="ECO:0000256" key="3">
    <source>
        <dbReference type="PIRSR" id="PIRSR613078-2"/>
    </source>
</evidence>
<dbReference type="AlphaFoldDB" id="A0A0H2MJ28"/>
<dbReference type="InterPro" id="IPR013078">
    <property type="entry name" value="His_Pase_superF_clade-1"/>
</dbReference>
<dbReference type="GO" id="GO:0045820">
    <property type="term" value="P:negative regulation of glycolytic process"/>
    <property type="evidence" value="ECO:0007669"/>
    <property type="project" value="TreeGrafter"/>
</dbReference>
<feature type="binding site" evidence="3">
    <location>
        <begin position="14"/>
        <end position="21"/>
    </location>
    <ligand>
        <name>substrate</name>
    </ligand>
</feature>
<dbReference type="GO" id="GO:0004331">
    <property type="term" value="F:fructose-2,6-bisphosphate 2-phosphatase activity"/>
    <property type="evidence" value="ECO:0007669"/>
    <property type="project" value="TreeGrafter"/>
</dbReference>
<feature type="active site" description="Tele-phosphohistidine intermediate" evidence="2">
    <location>
        <position position="15"/>
    </location>
</feature>
<name>A0A0H2MJ28_9PROT</name>
<dbReference type="SUPFAM" id="SSF53254">
    <property type="entry name" value="Phosphoglycerate mutase-like"/>
    <property type="match status" value="1"/>
</dbReference>
<gene>
    <name evidence="4" type="ORF">WH96_09735</name>
</gene>
<feature type="binding site" evidence="3">
    <location>
        <begin position="88"/>
        <end position="91"/>
    </location>
    <ligand>
        <name>substrate</name>
    </ligand>
</feature>
<keyword evidence="1" id="KW-0378">Hydrolase</keyword>
<evidence type="ECO:0008006" key="6">
    <source>
        <dbReference type="Google" id="ProtNLM"/>
    </source>
</evidence>
<dbReference type="Proteomes" id="UP000035444">
    <property type="component" value="Unassembled WGS sequence"/>
</dbReference>